<accession>A0A5R9GDX6</accession>
<comment type="similarity">
    <text evidence="1">Belongs to the isochorismatase family.</text>
</comment>
<evidence type="ECO:0000256" key="2">
    <source>
        <dbReference type="ARBA" id="ARBA00022801"/>
    </source>
</evidence>
<comment type="caution">
    <text evidence="4">The sequence shown here is derived from an EMBL/GenBank/DDBJ whole genome shotgun (WGS) entry which is preliminary data.</text>
</comment>
<dbReference type="EMBL" id="VCIW01000005">
    <property type="protein sequence ID" value="TLS52310.1"/>
    <property type="molecule type" value="Genomic_DNA"/>
</dbReference>
<dbReference type="PANTHER" id="PTHR43540:SF6">
    <property type="entry name" value="ISOCHORISMATASE-LIKE DOMAIN-CONTAINING PROTEIN"/>
    <property type="match status" value="1"/>
</dbReference>
<sequence length="164" mass="18512">MTVAMLIIDMQVGFIGDEKRKDDVRVASEYINYSANLLRRSGHIVVHVQDEDVEGGRESSNYEIVPSIERASGDLYVNKKWSNSFWNTELESMLKERGVRYVIVSGFAAEHCVLFTYNGASERGFSPAVLQRGVIGEREGSAETLQRDRAVISHNVIGWLTEKR</sequence>
<dbReference type="OrthoDB" id="257098at2"/>
<dbReference type="InterPro" id="IPR036380">
    <property type="entry name" value="Isochorismatase-like_sf"/>
</dbReference>
<dbReference type="PANTHER" id="PTHR43540">
    <property type="entry name" value="PEROXYUREIDOACRYLATE/UREIDOACRYLATE AMIDOHYDROLASE-RELATED"/>
    <property type="match status" value="1"/>
</dbReference>
<evidence type="ECO:0000259" key="3">
    <source>
        <dbReference type="Pfam" id="PF00857"/>
    </source>
</evidence>
<dbReference type="InterPro" id="IPR050272">
    <property type="entry name" value="Isochorismatase-like_hydrls"/>
</dbReference>
<evidence type="ECO:0000313" key="4">
    <source>
        <dbReference type="EMBL" id="TLS52310.1"/>
    </source>
</evidence>
<dbReference type="SUPFAM" id="SSF52499">
    <property type="entry name" value="Isochorismatase-like hydrolases"/>
    <property type="match status" value="1"/>
</dbReference>
<reference evidence="4 5" key="1">
    <citation type="submission" date="2019-05" db="EMBL/GenBank/DDBJ databases">
        <authorList>
            <person name="Narsing Rao M.P."/>
            <person name="Li W.J."/>
        </authorList>
    </citation>
    <scope>NUCLEOTIDE SEQUENCE [LARGE SCALE GENOMIC DNA]</scope>
    <source>
        <strain evidence="4 5">SYSU_K30003</strain>
    </source>
</reference>
<proteinExistence type="inferred from homology"/>
<keyword evidence="2" id="KW-0378">Hydrolase</keyword>
<dbReference type="Proteomes" id="UP000309676">
    <property type="component" value="Unassembled WGS sequence"/>
</dbReference>
<keyword evidence="5" id="KW-1185">Reference proteome</keyword>
<dbReference type="Gene3D" id="3.40.50.850">
    <property type="entry name" value="Isochorismatase-like"/>
    <property type="match status" value="1"/>
</dbReference>
<feature type="domain" description="Isochorismatase-like" evidence="3">
    <location>
        <begin position="4"/>
        <end position="134"/>
    </location>
</feature>
<dbReference type="GO" id="GO:0016787">
    <property type="term" value="F:hydrolase activity"/>
    <property type="evidence" value="ECO:0007669"/>
    <property type="project" value="UniProtKB-KW"/>
</dbReference>
<dbReference type="AlphaFoldDB" id="A0A5R9GDX6"/>
<protein>
    <submittedName>
        <fullName evidence="4">Isochorismatase family protein</fullName>
    </submittedName>
</protein>
<evidence type="ECO:0000313" key="5">
    <source>
        <dbReference type="Proteomes" id="UP000309676"/>
    </source>
</evidence>
<dbReference type="RefSeq" id="WP_138193966.1">
    <property type="nucleotide sequence ID" value="NZ_VCIW01000005.1"/>
</dbReference>
<evidence type="ECO:0000256" key="1">
    <source>
        <dbReference type="ARBA" id="ARBA00006336"/>
    </source>
</evidence>
<dbReference type="Pfam" id="PF00857">
    <property type="entry name" value="Isochorismatase"/>
    <property type="match status" value="1"/>
</dbReference>
<name>A0A5R9GDX6_9BACL</name>
<organism evidence="4 5">
    <name type="scientific">Paenibacillus antri</name>
    <dbReference type="NCBI Taxonomy" id="2582848"/>
    <lineage>
        <taxon>Bacteria</taxon>
        <taxon>Bacillati</taxon>
        <taxon>Bacillota</taxon>
        <taxon>Bacilli</taxon>
        <taxon>Bacillales</taxon>
        <taxon>Paenibacillaceae</taxon>
        <taxon>Paenibacillus</taxon>
    </lineage>
</organism>
<gene>
    <name evidence="4" type="ORF">FE782_10065</name>
</gene>
<dbReference type="InterPro" id="IPR000868">
    <property type="entry name" value="Isochorismatase-like_dom"/>
</dbReference>